<organism evidence="1 2">
    <name type="scientific">Caerostris extrusa</name>
    <name type="common">Bark spider</name>
    <name type="synonym">Caerostris bankana</name>
    <dbReference type="NCBI Taxonomy" id="172846"/>
    <lineage>
        <taxon>Eukaryota</taxon>
        <taxon>Metazoa</taxon>
        <taxon>Ecdysozoa</taxon>
        <taxon>Arthropoda</taxon>
        <taxon>Chelicerata</taxon>
        <taxon>Arachnida</taxon>
        <taxon>Araneae</taxon>
        <taxon>Araneomorphae</taxon>
        <taxon>Entelegynae</taxon>
        <taxon>Araneoidea</taxon>
        <taxon>Araneidae</taxon>
        <taxon>Caerostris</taxon>
    </lineage>
</organism>
<name>A0AAV4WFJ6_CAEEX</name>
<evidence type="ECO:0000313" key="2">
    <source>
        <dbReference type="Proteomes" id="UP001054945"/>
    </source>
</evidence>
<dbReference type="EMBL" id="BPLR01016103">
    <property type="protein sequence ID" value="GIY81296.1"/>
    <property type="molecule type" value="Genomic_DNA"/>
</dbReference>
<accession>A0AAV4WFJ6</accession>
<comment type="caution">
    <text evidence="1">The sequence shown here is derived from an EMBL/GenBank/DDBJ whole genome shotgun (WGS) entry which is preliminary data.</text>
</comment>
<protein>
    <submittedName>
        <fullName evidence="1">Uncharacterized protein</fullName>
    </submittedName>
</protein>
<reference evidence="1 2" key="1">
    <citation type="submission" date="2021-06" db="EMBL/GenBank/DDBJ databases">
        <title>Caerostris extrusa draft genome.</title>
        <authorList>
            <person name="Kono N."/>
            <person name="Arakawa K."/>
        </authorList>
    </citation>
    <scope>NUCLEOTIDE SEQUENCE [LARGE SCALE GENOMIC DNA]</scope>
</reference>
<sequence length="90" mass="10452">MVDADESTPEFMLRVTTSRITDTIDNSPSIANQSRYVQNFGGRFVRKRFPQSREEFLPFSRLPILRVASDEATRYHQNITDRNVLSNDPM</sequence>
<dbReference type="AlphaFoldDB" id="A0AAV4WFJ6"/>
<dbReference type="Proteomes" id="UP001054945">
    <property type="component" value="Unassembled WGS sequence"/>
</dbReference>
<proteinExistence type="predicted"/>
<keyword evidence="2" id="KW-1185">Reference proteome</keyword>
<gene>
    <name evidence="1" type="ORF">CEXT_316051</name>
</gene>
<evidence type="ECO:0000313" key="1">
    <source>
        <dbReference type="EMBL" id="GIY81296.1"/>
    </source>
</evidence>